<evidence type="ECO:0000313" key="2">
    <source>
        <dbReference type="EMBL" id="KAF1923713.1"/>
    </source>
</evidence>
<dbReference type="RefSeq" id="XP_033443966.1">
    <property type="nucleotide sequence ID" value="XM_033594126.1"/>
</dbReference>
<evidence type="ECO:0008006" key="4">
    <source>
        <dbReference type="Google" id="ProtNLM"/>
    </source>
</evidence>
<name>A0A6A5R7U8_9PLEO</name>
<evidence type="ECO:0000256" key="1">
    <source>
        <dbReference type="SAM" id="SignalP"/>
    </source>
</evidence>
<organism evidence="2 3">
    <name type="scientific">Didymella exigua CBS 183.55</name>
    <dbReference type="NCBI Taxonomy" id="1150837"/>
    <lineage>
        <taxon>Eukaryota</taxon>
        <taxon>Fungi</taxon>
        <taxon>Dikarya</taxon>
        <taxon>Ascomycota</taxon>
        <taxon>Pezizomycotina</taxon>
        <taxon>Dothideomycetes</taxon>
        <taxon>Pleosporomycetidae</taxon>
        <taxon>Pleosporales</taxon>
        <taxon>Pleosporineae</taxon>
        <taxon>Didymellaceae</taxon>
        <taxon>Didymella</taxon>
    </lineage>
</organism>
<keyword evidence="1" id="KW-0732">Signal</keyword>
<dbReference type="Proteomes" id="UP000800082">
    <property type="component" value="Unassembled WGS sequence"/>
</dbReference>
<keyword evidence="3" id="KW-1185">Reference proteome</keyword>
<dbReference type="EMBL" id="ML979002">
    <property type="protein sequence ID" value="KAF1923713.1"/>
    <property type="molecule type" value="Genomic_DNA"/>
</dbReference>
<feature type="chain" id="PRO_5025543840" description="Secreted protein" evidence="1">
    <location>
        <begin position="26"/>
        <end position="88"/>
    </location>
</feature>
<dbReference type="AlphaFoldDB" id="A0A6A5R7U8"/>
<sequence length="88" mass="10166">MHQLGCLRWFLLPFLFGSYVHEKKAYQGQRVNLNSTPSSICNRKRKRYRARNRGQDEEKGCRYGLAEISKISKSIRKCGGSELRASVT</sequence>
<evidence type="ECO:0000313" key="3">
    <source>
        <dbReference type="Proteomes" id="UP000800082"/>
    </source>
</evidence>
<reference evidence="2" key="1">
    <citation type="journal article" date="2020" name="Stud. Mycol.">
        <title>101 Dothideomycetes genomes: a test case for predicting lifestyles and emergence of pathogens.</title>
        <authorList>
            <person name="Haridas S."/>
            <person name="Albert R."/>
            <person name="Binder M."/>
            <person name="Bloem J."/>
            <person name="Labutti K."/>
            <person name="Salamov A."/>
            <person name="Andreopoulos B."/>
            <person name="Baker S."/>
            <person name="Barry K."/>
            <person name="Bills G."/>
            <person name="Bluhm B."/>
            <person name="Cannon C."/>
            <person name="Castanera R."/>
            <person name="Culley D."/>
            <person name="Daum C."/>
            <person name="Ezra D."/>
            <person name="Gonzalez J."/>
            <person name="Henrissat B."/>
            <person name="Kuo A."/>
            <person name="Liang C."/>
            <person name="Lipzen A."/>
            <person name="Lutzoni F."/>
            <person name="Magnuson J."/>
            <person name="Mondo S."/>
            <person name="Nolan M."/>
            <person name="Ohm R."/>
            <person name="Pangilinan J."/>
            <person name="Park H.-J."/>
            <person name="Ramirez L."/>
            <person name="Alfaro M."/>
            <person name="Sun H."/>
            <person name="Tritt A."/>
            <person name="Yoshinaga Y."/>
            <person name="Zwiers L.-H."/>
            <person name="Turgeon B."/>
            <person name="Goodwin S."/>
            <person name="Spatafora J."/>
            <person name="Crous P."/>
            <person name="Grigoriev I."/>
        </authorList>
    </citation>
    <scope>NUCLEOTIDE SEQUENCE</scope>
    <source>
        <strain evidence="2">CBS 183.55</strain>
    </source>
</reference>
<accession>A0A6A5R7U8</accession>
<gene>
    <name evidence="2" type="ORF">M421DRAFT_425598</name>
</gene>
<dbReference type="GeneID" id="54351794"/>
<proteinExistence type="predicted"/>
<protein>
    <recommendedName>
        <fullName evidence="4">Secreted protein</fullName>
    </recommendedName>
</protein>
<feature type="signal peptide" evidence="1">
    <location>
        <begin position="1"/>
        <end position="25"/>
    </location>
</feature>